<dbReference type="SUPFAM" id="SSF160467">
    <property type="entry name" value="PH0987 N-terminal domain-like"/>
    <property type="match status" value="1"/>
</dbReference>
<comment type="caution">
    <text evidence="7">The sequence shown here is derived from an EMBL/GenBank/DDBJ whole genome shotgun (WGS) entry which is preliminary data.</text>
</comment>
<dbReference type="EMBL" id="QJTF01000009">
    <property type="protein sequence ID" value="PYE88076.1"/>
    <property type="molecule type" value="Genomic_DNA"/>
</dbReference>
<gene>
    <name evidence="7" type="ORF">C7477_109121</name>
</gene>
<keyword evidence="2" id="KW-0378">Hydrolase</keyword>
<evidence type="ECO:0000259" key="6">
    <source>
        <dbReference type="SMART" id="SM00797"/>
    </source>
</evidence>
<dbReference type="InterPro" id="IPR029000">
    <property type="entry name" value="Cyclophilin-like_dom_sf"/>
</dbReference>
<dbReference type="PANTHER" id="PTHR43309:SF3">
    <property type="entry name" value="5-OXOPROLINASE SUBUNIT C"/>
    <property type="match status" value="1"/>
</dbReference>
<dbReference type="SMART" id="SM00797">
    <property type="entry name" value="AHS2"/>
    <property type="match status" value="1"/>
</dbReference>
<protein>
    <submittedName>
        <fullName evidence="7">KipI family sensor histidine kinase inhibitor</fullName>
    </submittedName>
</protein>
<name>A0A318T5H2_9HYPH</name>
<evidence type="ECO:0000256" key="4">
    <source>
        <dbReference type="SAM" id="MobiDB-lite"/>
    </source>
</evidence>
<evidence type="ECO:0000256" key="3">
    <source>
        <dbReference type="ARBA" id="ARBA00022840"/>
    </source>
</evidence>
<feature type="domain" description="Carboxyltransferase" evidence="6">
    <location>
        <begin position="278"/>
        <end position="558"/>
    </location>
</feature>
<keyword evidence="8" id="KW-1185">Reference proteome</keyword>
<evidence type="ECO:0000259" key="5">
    <source>
        <dbReference type="SMART" id="SM00796"/>
    </source>
</evidence>
<keyword evidence="1" id="KW-0547">Nucleotide-binding</keyword>
<dbReference type="SMART" id="SM00796">
    <property type="entry name" value="AHS1"/>
    <property type="match status" value="1"/>
</dbReference>
<dbReference type="Pfam" id="PF02682">
    <property type="entry name" value="CT_C_D"/>
    <property type="match status" value="1"/>
</dbReference>
<dbReference type="Pfam" id="PF02626">
    <property type="entry name" value="CT_A_B"/>
    <property type="match status" value="1"/>
</dbReference>
<dbReference type="PANTHER" id="PTHR43309">
    <property type="entry name" value="5-OXOPROLINASE SUBUNIT C"/>
    <property type="match status" value="1"/>
</dbReference>
<organism evidence="7 8">
    <name type="scientific">Phyllobacterium leguminum</name>
    <dbReference type="NCBI Taxonomy" id="314237"/>
    <lineage>
        <taxon>Bacteria</taxon>
        <taxon>Pseudomonadati</taxon>
        <taxon>Pseudomonadota</taxon>
        <taxon>Alphaproteobacteria</taxon>
        <taxon>Hyphomicrobiales</taxon>
        <taxon>Phyllobacteriaceae</taxon>
        <taxon>Phyllobacterium</taxon>
    </lineage>
</organism>
<feature type="region of interest" description="Disordered" evidence="4">
    <location>
        <begin position="222"/>
        <end position="252"/>
    </location>
</feature>
<proteinExistence type="predicted"/>
<dbReference type="AlphaFoldDB" id="A0A318T5H2"/>
<accession>A0A318T5H2</accession>
<dbReference type="OrthoDB" id="9768696at2"/>
<dbReference type="NCBIfam" id="TIGR00724">
    <property type="entry name" value="urea_amlyse_rel"/>
    <property type="match status" value="1"/>
</dbReference>
<feature type="domain" description="Carboxyltransferase" evidence="5">
    <location>
        <begin position="12"/>
        <end position="202"/>
    </location>
</feature>
<reference evidence="7 8" key="1">
    <citation type="submission" date="2018-06" db="EMBL/GenBank/DDBJ databases">
        <title>Genomic Encyclopedia of Type Strains, Phase III (KMG-III): the genomes of soil and plant-associated and newly described type strains.</title>
        <authorList>
            <person name="Whitman W."/>
        </authorList>
    </citation>
    <scope>NUCLEOTIDE SEQUENCE [LARGE SCALE GENOMIC DNA]</scope>
    <source>
        <strain evidence="7 8">ORS 1419</strain>
    </source>
</reference>
<keyword evidence="3" id="KW-0067">ATP-binding</keyword>
<evidence type="ECO:0000256" key="1">
    <source>
        <dbReference type="ARBA" id="ARBA00022741"/>
    </source>
</evidence>
<dbReference type="InterPro" id="IPR052708">
    <property type="entry name" value="PxpC"/>
</dbReference>
<dbReference type="Proteomes" id="UP000247454">
    <property type="component" value="Unassembled WGS sequence"/>
</dbReference>
<dbReference type="Gene3D" id="3.30.1360.40">
    <property type="match status" value="1"/>
</dbReference>
<evidence type="ECO:0000313" key="8">
    <source>
        <dbReference type="Proteomes" id="UP000247454"/>
    </source>
</evidence>
<dbReference type="InterPro" id="IPR003778">
    <property type="entry name" value="CT_A_B"/>
</dbReference>
<dbReference type="RefSeq" id="WP_110751540.1">
    <property type="nucleotide sequence ID" value="NZ_QJTF01000009.1"/>
</dbReference>
<dbReference type="SUPFAM" id="SSF50891">
    <property type="entry name" value="Cyclophilin-like"/>
    <property type="match status" value="2"/>
</dbReference>
<dbReference type="GO" id="GO:0016787">
    <property type="term" value="F:hydrolase activity"/>
    <property type="evidence" value="ECO:0007669"/>
    <property type="project" value="UniProtKB-KW"/>
</dbReference>
<sequence>MQPPVPAQNTSINILPVRAGCILLELADLDATLGLLDALQANPIAGIREIVPGARTLLVEFDPGRIALAELKSAIASLSGTGRKVSDGPLVEIPVRYDGEDLADVAGLVGMSVTDVVRLHTQSEYLVAFTGFAPGFAYLAGGDPRLAVPRRKSPRTRVPAGAVGLAGEFSGVYPKAGPGGWQLIGTTHLAMFDIDRTPASLLQPGMRVRFRDMASSPVVESPHLLPAQGEKEETATLTPPSPRLRGEGKGEGQTPAIEVLSVALPALFQDLGRIGQARQGISTSGAADRGSLKRANRLAGNAPDTAALEITLGGFSFRMRGRGVMAVTGAPVITTIIDVAGKKITAPHDQAIALDDGDLVALQPPAAGLRSYLALRGGFDVRQILGSASTDTLAQIGPLPAMPGDIIPILAAPAGSIVSTEELPAFAMPCPGETVTLDVTMGPRTDWFLPEATQSFLKQEWLVTPQSSRVGIRLHGEALERSNHGELPSEATVHGAIQVPANGQPILFLADHPLTGGYPVIANVAEHHLDLAGQIPPGARIRFAAMSQFMSEVIPGKQR</sequence>
<dbReference type="InterPro" id="IPR003833">
    <property type="entry name" value="CT_C_D"/>
</dbReference>
<evidence type="ECO:0000313" key="7">
    <source>
        <dbReference type="EMBL" id="PYE88076.1"/>
    </source>
</evidence>
<dbReference type="Gene3D" id="2.40.100.10">
    <property type="entry name" value="Cyclophilin-like"/>
    <property type="match status" value="2"/>
</dbReference>
<dbReference type="GO" id="GO:0005524">
    <property type="term" value="F:ATP binding"/>
    <property type="evidence" value="ECO:0007669"/>
    <property type="project" value="UniProtKB-KW"/>
</dbReference>
<evidence type="ECO:0000256" key="2">
    <source>
        <dbReference type="ARBA" id="ARBA00022801"/>
    </source>
</evidence>